<protein>
    <submittedName>
        <fullName evidence="1">Uncharacterized protein</fullName>
    </submittedName>
</protein>
<name>A0AAI9TTR8_PENTH</name>
<proteinExistence type="predicted"/>
<accession>A0AAI9TTR8</accession>
<dbReference type="EMBL" id="LACB01000008">
    <property type="protein sequence ID" value="KAJ9492648.1"/>
    <property type="molecule type" value="Genomic_DNA"/>
</dbReference>
<reference evidence="1" key="2">
    <citation type="journal article" date="2016" name="Fungal Biol.">
        <title>Ochratoxin A production by Penicillium thymicola.</title>
        <authorList>
            <person name="Nguyen H.D.T."/>
            <person name="McMullin D.R."/>
            <person name="Ponomareva E."/>
            <person name="Riley R."/>
            <person name="Pomraning K.R."/>
            <person name="Baker S.E."/>
            <person name="Seifert K.A."/>
        </authorList>
    </citation>
    <scope>NUCLEOTIDE SEQUENCE</scope>
    <source>
        <strain evidence="1">DAOM 180753</strain>
    </source>
</reference>
<keyword evidence="2" id="KW-1185">Reference proteome</keyword>
<organism evidence="1 2">
    <name type="scientific">Penicillium thymicola</name>
    <dbReference type="NCBI Taxonomy" id="293382"/>
    <lineage>
        <taxon>Eukaryota</taxon>
        <taxon>Fungi</taxon>
        <taxon>Dikarya</taxon>
        <taxon>Ascomycota</taxon>
        <taxon>Pezizomycotina</taxon>
        <taxon>Eurotiomycetes</taxon>
        <taxon>Eurotiomycetidae</taxon>
        <taxon>Eurotiales</taxon>
        <taxon>Aspergillaceae</taxon>
        <taxon>Penicillium</taxon>
    </lineage>
</organism>
<reference evidence="1" key="1">
    <citation type="submission" date="2015-06" db="EMBL/GenBank/DDBJ databases">
        <authorList>
            <person name="Nguyen H."/>
        </authorList>
    </citation>
    <scope>NUCLEOTIDE SEQUENCE</scope>
    <source>
        <strain evidence="1">DAOM 180753</strain>
    </source>
</reference>
<comment type="caution">
    <text evidence="1">The sequence shown here is derived from an EMBL/GenBank/DDBJ whole genome shotgun (WGS) entry which is preliminary data.</text>
</comment>
<sequence>MPSWVYIDLRRTDRTGRSEGRRVGLRQRIAASRHIVFCQQNISIKPVSDHRRSADFPNFVRFSVETSFVFDNVSLRYSICVIVTTAYES</sequence>
<dbReference type="AlphaFoldDB" id="A0AAI9TTR8"/>
<dbReference type="Proteomes" id="UP001227192">
    <property type="component" value="Unassembled WGS sequence"/>
</dbReference>
<gene>
    <name evidence="1" type="ORF">VN97_g621</name>
</gene>
<evidence type="ECO:0000313" key="2">
    <source>
        <dbReference type="Proteomes" id="UP001227192"/>
    </source>
</evidence>
<evidence type="ECO:0000313" key="1">
    <source>
        <dbReference type="EMBL" id="KAJ9492648.1"/>
    </source>
</evidence>